<proteinExistence type="predicted"/>
<organism evidence="1 2">
    <name type="scientific">Candidatus Nitrotoga fabula</name>
    <dbReference type="NCBI Taxonomy" id="2182327"/>
    <lineage>
        <taxon>Bacteria</taxon>
        <taxon>Pseudomonadati</taxon>
        <taxon>Pseudomonadota</taxon>
        <taxon>Betaproteobacteria</taxon>
        <taxon>Nitrosomonadales</taxon>
        <taxon>Gallionellaceae</taxon>
        <taxon>Candidatus Nitrotoga</taxon>
    </lineage>
</organism>
<dbReference type="EMBL" id="CAJNBL010000022">
    <property type="protein sequence ID" value="CAE6718384.1"/>
    <property type="molecule type" value="Genomic_DNA"/>
</dbReference>
<gene>
    <name evidence="1" type="ORF">NTGZN8_290015</name>
</gene>
<accession>A0A916BCF3</accession>
<evidence type="ECO:0000313" key="1">
    <source>
        <dbReference type="EMBL" id="CAE6718384.1"/>
    </source>
</evidence>
<evidence type="ECO:0000313" key="2">
    <source>
        <dbReference type="Proteomes" id="UP000675882"/>
    </source>
</evidence>
<dbReference type="Proteomes" id="UP000675882">
    <property type="component" value="Unassembled WGS sequence"/>
</dbReference>
<comment type="caution">
    <text evidence="1">The sequence shown here is derived from an EMBL/GenBank/DDBJ whole genome shotgun (WGS) entry which is preliminary data.</text>
</comment>
<reference evidence="1" key="1">
    <citation type="submission" date="2021-02" db="EMBL/GenBank/DDBJ databases">
        <authorList>
            <person name="Han P."/>
        </authorList>
    </citation>
    <scope>NUCLEOTIDE SEQUENCE</scope>
    <source>
        <strain evidence="1">Candidatus Nitrotoga sp. ZN8</strain>
    </source>
</reference>
<protein>
    <submittedName>
        <fullName evidence="1">Uncharacterized protein</fullName>
    </submittedName>
</protein>
<name>A0A916BCF3_9PROT</name>
<sequence length="52" mass="5895">MVSCVRPLRPNIRQNLSDEVWITTGNEFLLVPLVVAYRCEFFSFSSSGWSAA</sequence>
<keyword evidence="2" id="KW-1185">Reference proteome</keyword>
<dbReference type="AlphaFoldDB" id="A0A916BCF3"/>